<dbReference type="SUPFAM" id="SSF57997">
    <property type="entry name" value="Tropomyosin"/>
    <property type="match status" value="1"/>
</dbReference>
<sequence length="1377" mass="148702">MAAKKIGALITLDGEKEFNQNVTSCNKTLSSLKSEMGLVKAQCEGQQNSLESLTKKHEVLTKILEEQKRKEEEVRKGLEHAKQNYEKVADGLSVLNKEQDTHTKRVEELKAEYKTATDRLEEMTKAGDASEDAMKAQEEAVNALSQELKKEEAALKEVNAAISKGEQNYKTAGNKIRDWETKLNTAEAQTIRASAALNKNAAYMDEARNSTDKCASSIDEFGKEVKKAEAVTVDFGTVVKTNLVNSMVNVVKDTAVSAAQSMLSMETAQKQFQASTGATTEEMRRYKSVMDDLHKNNYGEDINDVAQSMALVRQYTGELDASKIRDMTENGIAMRDVFGMDLGETIKGVDSLMDNMGVTSEEAFDLMAKGAQRGLDKSGELADNIAEYGSLWSQAGFSAKEMFAILENGLDSGAYNLDKVNDFVKEFGNSLADGRIEENLGSFSDQTKSLFYQWKSGQATTKDVFRSVINDLATATNKQEMLTLASNTWSALGEDNAMKVIASLNQVNTTFDNVKGTMEEIKEVKYDTLESRFQTLGKKFQTDVAVPIAEKALPAMEEGLDLVVEHMDELIPVMGGVAAGAVAFKTVSAAVTLFKTTTEEATVAAETLNAVSKTNPWVLAATAIVAAGTALAIYTDSVSEASAEALVLAEANHKICDSANEVAASTKELISDYGNATAEMQAQGEYARILAEKIEVLSQTADRSNEKTQVMQGYIAELNTLVPELNLAYDEQSKSLNLTNEAIEEYLNNSQKQIEMQAAQEYAVELIKKKTELEIEGIKIENEAADLKEKTNALLEEENERAGGVASTYALLNGLNRDQKKTYKELTEAQEENTEALETNRTTKEELQAQIEAASQQLEQYGIKWSDVTAATDANTESTNTNAAAQTAAADVNSAAVQNITETYLGMQETVSEVLESQMNMFEEFNAGTEIYSEKLLANMQSQIEGVTNWADNMAALAERGVNQGILDKLAEMGPQGSSYVQAFAGMTDEQLKQANEMWSQSLDMKDAVNESVQGMIEEYTNSLNGGKEQVAAAMESLGVDVSTGLGNGIRSAADQGKIAADEMGKVVILQARTTFDSHSPSRVFEGIGQDVVSGLADGIGGSQEQAVSAVQAMSDQMIDSAKQVLNAADFMGIGTDISSGLQRGMQSQQNAVVSTVSSMGRSVRDKAKEELREDKFKTIGSAVSKGLASGIKGGQSSVRSAANSVTQAVISEGRKLGTNTLYSAGYNVSIGLANGISAGRSAVINSVASLCASAVAEARSRLRINSPSKVFAEIGGYTAEGFGVGYEEKMGEVNRVIRDSMDYSGYMGTAGSVGTGAAGTFEGTDIIQMLQKYLPYLANVGNGEVYLYPGRRTFRKEITEIANEGIGMRNVMERMR</sequence>
<gene>
    <name evidence="4" type="ORF">FMM80_14720</name>
</gene>
<feature type="coiled-coil region" evidence="2">
    <location>
        <begin position="756"/>
        <end position="864"/>
    </location>
</feature>
<keyword evidence="2" id="KW-0175">Coiled coil</keyword>
<dbReference type="RefSeq" id="WP_162205718.1">
    <property type="nucleotide sequence ID" value="NZ_VIRB01000085.1"/>
</dbReference>
<evidence type="ECO:0000256" key="2">
    <source>
        <dbReference type="SAM" id="Coils"/>
    </source>
</evidence>
<feature type="coiled-coil region" evidence="2">
    <location>
        <begin position="50"/>
        <end position="189"/>
    </location>
</feature>
<dbReference type="PANTHER" id="PTHR37813:SF1">
    <property type="entry name" value="FELS-2 PROPHAGE PROTEIN"/>
    <property type="match status" value="1"/>
</dbReference>
<evidence type="ECO:0000259" key="3">
    <source>
        <dbReference type="Pfam" id="PF10145"/>
    </source>
</evidence>
<dbReference type="Gene3D" id="1.20.120.330">
    <property type="entry name" value="Nucleotidyltransferases domain 2"/>
    <property type="match status" value="1"/>
</dbReference>
<protein>
    <recommendedName>
        <fullName evidence="3">Phage tail tape measure protein domain-containing protein</fullName>
    </recommendedName>
</protein>
<proteinExistence type="predicted"/>
<organism evidence="4 5">
    <name type="scientific">Schaedlerella arabinosiphila</name>
    <dbReference type="NCBI Taxonomy" id="2044587"/>
    <lineage>
        <taxon>Bacteria</taxon>
        <taxon>Bacillati</taxon>
        <taxon>Bacillota</taxon>
        <taxon>Clostridia</taxon>
        <taxon>Lachnospirales</taxon>
        <taxon>Lachnospiraceae</taxon>
        <taxon>Schaedlerella</taxon>
    </lineage>
</organism>
<comment type="caution">
    <text evidence="4">The sequence shown here is derived from an EMBL/GenBank/DDBJ whole genome shotgun (WGS) entry which is preliminary data.</text>
</comment>
<keyword evidence="1" id="KW-1188">Viral release from host cell</keyword>
<dbReference type="Pfam" id="PF10145">
    <property type="entry name" value="PhageMin_Tail"/>
    <property type="match status" value="1"/>
</dbReference>
<evidence type="ECO:0000313" key="5">
    <source>
        <dbReference type="Proteomes" id="UP000474104"/>
    </source>
</evidence>
<evidence type="ECO:0000256" key="1">
    <source>
        <dbReference type="ARBA" id="ARBA00022612"/>
    </source>
</evidence>
<accession>A0A9X5C8K8</accession>
<dbReference type="InterPro" id="IPR010090">
    <property type="entry name" value="Phage_tape_meas"/>
</dbReference>
<dbReference type="PANTHER" id="PTHR37813">
    <property type="entry name" value="FELS-2 PROPHAGE PROTEIN"/>
    <property type="match status" value="1"/>
</dbReference>
<evidence type="ECO:0000313" key="4">
    <source>
        <dbReference type="EMBL" id="NDO69857.1"/>
    </source>
</evidence>
<name>A0A9X5C8K8_9FIRM</name>
<dbReference type="Proteomes" id="UP000474104">
    <property type="component" value="Unassembled WGS sequence"/>
</dbReference>
<dbReference type="EMBL" id="VIRB01000085">
    <property type="protein sequence ID" value="NDO69857.1"/>
    <property type="molecule type" value="Genomic_DNA"/>
</dbReference>
<feature type="domain" description="Phage tail tape measure protein" evidence="3">
    <location>
        <begin position="297"/>
        <end position="443"/>
    </location>
</feature>
<reference evidence="4 5" key="1">
    <citation type="submission" date="2019-07" db="EMBL/GenBank/DDBJ databases">
        <title>Draft genome sequences of 15 bacterial species constituting the stable defined intestinal microbiota of the GM15 gnotobiotic mouse model.</title>
        <authorList>
            <person name="Elie C."/>
            <person name="Mathieu A."/>
            <person name="Saliou A."/>
            <person name="Darnaud M."/>
            <person name="Leulier F."/>
            <person name="Tamellini A."/>
        </authorList>
    </citation>
    <scope>NUCLEOTIDE SEQUENCE [LARGE SCALE GENOMIC DNA]</scope>
    <source>
        <strain evidence="5">ASF 502</strain>
    </source>
</reference>